<protein>
    <submittedName>
        <fullName evidence="1">Uncharacterized protein</fullName>
    </submittedName>
</protein>
<reference evidence="1 2" key="1">
    <citation type="journal article" date="2018" name="Genome Biol. Evol.">
        <title>Multiple Roots of Fruiting Body Formation in Amoebozoa.</title>
        <authorList>
            <person name="Hillmann F."/>
            <person name="Forbes G."/>
            <person name="Novohradska S."/>
            <person name="Ferling I."/>
            <person name="Riege K."/>
            <person name="Groth M."/>
            <person name="Westermann M."/>
            <person name="Marz M."/>
            <person name="Spaller T."/>
            <person name="Winckler T."/>
            <person name="Schaap P."/>
            <person name="Glockner G."/>
        </authorList>
    </citation>
    <scope>NUCLEOTIDE SEQUENCE [LARGE SCALE GENOMIC DNA]</scope>
    <source>
        <strain evidence="1 2">Jena</strain>
    </source>
</reference>
<dbReference type="Proteomes" id="UP000241769">
    <property type="component" value="Unassembled WGS sequence"/>
</dbReference>
<proteinExistence type="predicted"/>
<organism evidence="1 2">
    <name type="scientific">Planoprotostelium fungivorum</name>
    <dbReference type="NCBI Taxonomy" id="1890364"/>
    <lineage>
        <taxon>Eukaryota</taxon>
        <taxon>Amoebozoa</taxon>
        <taxon>Evosea</taxon>
        <taxon>Variosea</taxon>
        <taxon>Cavosteliida</taxon>
        <taxon>Cavosteliaceae</taxon>
        <taxon>Planoprotostelium</taxon>
    </lineage>
</organism>
<accession>A0A2P6MPK6</accession>
<evidence type="ECO:0000313" key="1">
    <source>
        <dbReference type="EMBL" id="PRP73639.1"/>
    </source>
</evidence>
<feature type="non-terminal residue" evidence="1">
    <location>
        <position position="1"/>
    </location>
</feature>
<sequence length="106" mass="12234">WVLARDHSRLVRVLQTVLKVFASAKTSIITAMHKDRSHVFVREAYSTLNNLTATGIPYEMVYNSFIIDFAFIHFQIPAVRSAAPTYNFDRLPRLLLISCNSLRFFI</sequence>
<keyword evidence="2" id="KW-1185">Reference proteome</keyword>
<dbReference type="EMBL" id="MDYQ01000587">
    <property type="protein sequence ID" value="PRP73639.1"/>
    <property type="molecule type" value="Genomic_DNA"/>
</dbReference>
<dbReference type="AlphaFoldDB" id="A0A2P6MPK6"/>
<gene>
    <name evidence="1" type="ORF">PROFUN_16773</name>
</gene>
<evidence type="ECO:0000313" key="2">
    <source>
        <dbReference type="Proteomes" id="UP000241769"/>
    </source>
</evidence>
<name>A0A2P6MPK6_9EUKA</name>
<dbReference type="InParanoid" id="A0A2P6MPK6"/>
<comment type="caution">
    <text evidence="1">The sequence shown here is derived from an EMBL/GenBank/DDBJ whole genome shotgun (WGS) entry which is preliminary data.</text>
</comment>